<evidence type="ECO:0000256" key="1">
    <source>
        <dbReference type="SAM" id="MobiDB-lite"/>
    </source>
</evidence>
<feature type="compositionally biased region" description="Acidic residues" evidence="1">
    <location>
        <begin position="240"/>
        <end position="252"/>
    </location>
</feature>
<feature type="compositionally biased region" description="Low complexity" evidence="1">
    <location>
        <begin position="643"/>
        <end position="654"/>
    </location>
</feature>
<keyword evidence="4" id="KW-1185">Reference proteome</keyword>
<feature type="compositionally biased region" description="Polar residues" evidence="1">
    <location>
        <begin position="336"/>
        <end position="375"/>
    </location>
</feature>
<feature type="compositionally biased region" description="Polar residues" evidence="1">
    <location>
        <begin position="734"/>
        <end position="752"/>
    </location>
</feature>
<keyword evidence="2" id="KW-0812">Transmembrane</keyword>
<feature type="region of interest" description="Disordered" evidence="1">
    <location>
        <begin position="568"/>
        <end position="621"/>
    </location>
</feature>
<feature type="transmembrane region" description="Helical" evidence="2">
    <location>
        <begin position="1225"/>
        <end position="1246"/>
    </location>
</feature>
<keyword evidence="2" id="KW-1133">Transmembrane helix</keyword>
<organism evidence="3 4">
    <name type="scientific">Coprinopsis marcescibilis</name>
    <name type="common">Agaric fungus</name>
    <name type="synonym">Psathyrella marcescibilis</name>
    <dbReference type="NCBI Taxonomy" id="230819"/>
    <lineage>
        <taxon>Eukaryota</taxon>
        <taxon>Fungi</taxon>
        <taxon>Dikarya</taxon>
        <taxon>Basidiomycota</taxon>
        <taxon>Agaricomycotina</taxon>
        <taxon>Agaricomycetes</taxon>
        <taxon>Agaricomycetidae</taxon>
        <taxon>Agaricales</taxon>
        <taxon>Agaricineae</taxon>
        <taxon>Psathyrellaceae</taxon>
        <taxon>Coprinopsis</taxon>
    </lineage>
</organism>
<feature type="compositionally biased region" description="Polar residues" evidence="1">
    <location>
        <begin position="716"/>
        <end position="726"/>
    </location>
</feature>
<feature type="compositionally biased region" description="Polar residues" evidence="1">
    <location>
        <begin position="965"/>
        <end position="975"/>
    </location>
</feature>
<accession>A0A5C3KYZ3</accession>
<dbReference type="OrthoDB" id="3230534at2759"/>
<feature type="compositionally biased region" description="Polar residues" evidence="1">
    <location>
        <begin position="658"/>
        <end position="683"/>
    </location>
</feature>
<dbReference type="STRING" id="230819.A0A5C3KYZ3"/>
<feature type="compositionally biased region" description="Basic and acidic residues" evidence="1">
    <location>
        <begin position="1017"/>
        <end position="1028"/>
    </location>
</feature>
<keyword evidence="2" id="KW-0472">Membrane</keyword>
<sequence length="1340" mass="146968">MESSPPQFGAGRRRLVRSAPTSAIVQNDSIASSSQAGPSRLPDLTQLVDVGLSDLDRSFDDLDSDEHTTPRLPTSTELPQVDGPVQSSAARLRALLQRVQNGSPPATPMAPASTQSVGTYESDYEIADTTRATATPSVAQTSISNLRSVFSHAMRPPGDTPQKQRKRRNSIDTSEVDSSPKTERPKIKAKRKSLSDEEVENAYRTSFAQTPGSGKLKSQPLTLDVLRQRFMNTPSRNLGEEEDLVPGDQDLSDDTADLLRELNSSRNSPPEATSTPQKSLMMSTNSQFQLHSNLLEQDSEMQRAIENLDSYEETIADPQIDSSSKTDSRAHVSFPSIPNGTLNKNLRNVGNSSVQTSVTATPRNLTSTTRISQDSQRQRPKPLQRSPSQAKEAGRTLSTPSTSRFLSTKTTTPRSRILSSPRPSDGASSSGSVSSRTDYKDRINELDDEENGRREDGWNRTKSALPRPSSSLSIHSPHQSDRQRTKSLGFNSASTTSLSPRPQVDSPSFEQTLRRHHSLTEQRQDSPTGSAFGDGSQEEDPVIVLERERNWNSPRPVWYARARADSISSVGSTDDDGHNPTSTANRLVSPRPTPEKVNRLTHNRMRSTPDLSSPRQNSPHINGRLAANALASISSPSQKRHSLTSLPSLSPLQHSSKENPSFNRTSVSTRTKRLSLQSPSKSSIPVRDGKSTIRASRKGPVPVPRVDANHDPEEIVSSTETDQAEQQYMGLQPPVSSRNDVSPQELTPTQKTIEPPPLSPPFEPTPVEPSPLSRPTDLTEYETDPDFSSDASDLDPNQPFNSTPLDPSTHELPSFTATPPREGSSHTRSIPRSSSPALEGPEPAAIETPSTTDDESSTWKTPAQTRLFPSAGDVTALKTPKPPGGWSGTPAPKRRSRAYSDSTPMRPILGDQESDIPAKPNPNWTAVQTPRPPGGWLATPAPQRRKVEYADQSVETDTEQEIYEPSTSSQPNPESQPIGLATPVSSISKGTYYDIQTPAAPGAWMQTPGARKSIMKVRFDPEPADTREISSATDGSSLSESADQVANGRAPLETPPGSPDSVNRSPSRRKPPTIRLLDAYGNETKDDITLGNLSSLKTPRRQPIRLVDALGNLVDDTSVDAAAQKSEDGPASSGTREQMVSRVRQGLDDLVQELHDLDQSNAFSKSEVAHIKELDSVSVKSRETRKTLARQMRAANEDMKQKMNALSANFKQATPLVPAGASRRFPYLFTGLVILQVILAIVWYHLLTIKTHEAFLTTYYDPFNPNIHLYSFRSRLLLDNAPDMTSWTSLLSLIRQLAFKEFLNKSMVNLHIQLLRWQTFIWEKWGTDVLAAQNIAWPPT</sequence>
<feature type="region of interest" description="Disordered" evidence="1">
    <location>
        <begin position="1"/>
        <end position="43"/>
    </location>
</feature>
<feature type="region of interest" description="Disordered" evidence="1">
    <location>
        <begin position="57"/>
        <end position="86"/>
    </location>
</feature>
<feature type="region of interest" description="Disordered" evidence="1">
    <location>
        <begin position="633"/>
        <end position="984"/>
    </location>
</feature>
<evidence type="ECO:0000256" key="2">
    <source>
        <dbReference type="SAM" id="Phobius"/>
    </source>
</evidence>
<protein>
    <submittedName>
        <fullName evidence="3">Uncharacterized protein</fullName>
    </submittedName>
</protein>
<feature type="compositionally biased region" description="Polar residues" evidence="1">
    <location>
        <begin position="486"/>
        <end position="511"/>
    </location>
</feature>
<evidence type="ECO:0000313" key="3">
    <source>
        <dbReference type="EMBL" id="TFK25517.1"/>
    </source>
</evidence>
<feature type="compositionally biased region" description="Basic and acidic residues" evidence="1">
    <location>
        <begin position="437"/>
        <end position="459"/>
    </location>
</feature>
<feature type="compositionally biased region" description="Low complexity" evidence="1">
    <location>
        <begin position="410"/>
        <end position="436"/>
    </location>
</feature>
<feature type="compositionally biased region" description="Pro residues" evidence="1">
    <location>
        <begin position="754"/>
        <end position="769"/>
    </location>
</feature>
<feature type="region of interest" description="Disordered" evidence="1">
    <location>
        <begin position="99"/>
        <end position="120"/>
    </location>
</feature>
<feature type="compositionally biased region" description="Basic and acidic residues" evidence="1">
    <location>
        <begin position="57"/>
        <end position="69"/>
    </location>
</feature>
<proteinExistence type="predicted"/>
<feature type="region of interest" description="Disordered" evidence="1">
    <location>
        <begin position="233"/>
        <end position="252"/>
    </location>
</feature>
<feature type="region of interest" description="Disordered" evidence="1">
    <location>
        <begin position="261"/>
        <end position="280"/>
    </location>
</feature>
<name>A0A5C3KYZ3_COPMA</name>
<feature type="compositionally biased region" description="Polar residues" evidence="1">
    <location>
        <begin position="1029"/>
        <end position="1044"/>
    </location>
</feature>
<feature type="compositionally biased region" description="Polar residues" evidence="1">
    <location>
        <begin position="396"/>
        <end position="409"/>
    </location>
</feature>
<feature type="compositionally biased region" description="Low complexity" evidence="1">
    <location>
        <begin position="465"/>
        <end position="477"/>
    </location>
</feature>
<feature type="compositionally biased region" description="Low complexity" evidence="1">
    <location>
        <begin position="826"/>
        <end position="836"/>
    </location>
</feature>
<dbReference type="EMBL" id="ML210185">
    <property type="protein sequence ID" value="TFK25517.1"/>
    <property type="molecule type" value="Genomic_DNA"/>
</dbReference>
<feature type="region of interest" description="Disordered" evidence="1">
    <location>
        <begin position="1014"/>
        <end position="1080"/>
    </location>
</feature>
<dbReference type="Proteomes" id="UP000307440">
    <property type="component" value="Unassembled WGS sequence"/>
</dbReference>
<gene>
    <name evidence="3" type="ORF">FA15DRAFT_755746</name>
</gene>
<feature type="compositionally biased region" description="Polar residues" evidence="1">
    <location>
        <begin position="262"/>
        <end position="280"/>
    </location>
</feature>
<feature type="region of interest" description="Disordered" evidence="1">
    <location>
        <begin position="317"/>
        <end position="538"/>
    </location>
</feature>
<feature type="compositionally biased region" description="Polar residues" evidence="1">
    <location>
        <begin position="19"/>
        <end position="37"/>
    </location>
</feature>
<evidence type="ECO:0000313" key="4">
    <source>
        <dbReference type="Proteomes" id="UP000307440"/>
    </source>
</evidence>
<feature type="compositionally biased region" description="Polar residues" evidence="1">
    <location>
        <begin position="609"/>
        <end position="620"/>
    </location>
</feature>
<reference evidence="3 4" key="1">
    <citation type="journal article" date="2019" name="Nat. Ecol. Evol.">
        <title>Megaphylogeny resolves global patterns of mushroom evolution.</title>
        <authorList>
            <person name="Varga T."/>
            <person name="Krizsan K."/>
            <person name="Foldi C."/>
            <person name="Dima B."/>
            <person name="Sanchez-Garcia M."/>
            <person name="Sanchez-Ramirez S."/>
            <person name="Szollosi G.J."/>
            <person name="Szarkandi J.G."/>
            <person name="Papp V."/>
            <person name="Albert L."/>
            <person name="Andreopoulos W."/>
            <person name="Angelini C."/>
            <person name="Antonin V."/>
            <person name="Barry K.W."/>
            <person name="Bougher N.L."/>
            <person name="Buchanan P."/>
            <person name="Buyck B."/>
            <person name="Bense V."/>
            <person name="Catcheside P."/>
            <person name="Chovatia M."/>
            <person name="Cooper J."/>
            <person name="Damon W."/>
            <person name="Desjardin D."/>
            <person name="Finy P."/>
            <person name="Geml J."/>
            <person name="Haridas S."/>
            <person name="Hughes K."/>
            <person name="Justo A."/>
            <person name="Karasinski D."/>
            <person name="Kautmanova I."/>
            <person name="Kiss B."/>
            <person name="Kocsube S."/>
            <person name="Kotiranta H."/>
            <person name="LaButti K.M."/>
            <person name="Lechner B.E."/>
            <person name="Liimatainen K."/>
            <person name="Lipzen A."/>
            <person name="Lukacs Z."/>
            <person name="Mihaltcheva S."/>
            <person name="Morgado L.N."/>
            <person name="Niskanen T."/>
            <person name="Noordeloos M.E."/>
            <person name="Ohm R.A."/>
            <person name="Ortiz-Santana B."/>
            <person name="Ovrebo C."/>
            <person name="Racz N."/>
            <person name="Riley R."/>
            <person name="Savchenko A."/>
            <person name="Shiryaev A."/>
            <person name="Soop K."/>
            <person name="Spirin V."/>
            <person name="Szebenyi C."/>
            <person name="Tomsovsky M."/>
            <person name="Tulloss R.E."/>
            <person name="Uehling J."/>
            <person name="Grigoriev I.V."/>
            <person name="Vagvolgyi C."/>
            <person name="Papp T."/>
            <person name="Martin F.M."/>
            <person name="Miettinen O."/>
            <person name="Hibbett D.S."/>
            <person name="Nagy L.G."/>
        </authorList>
    </citation>
    <scope>NUCLEOTIDE SEQUENCE [LARGE SCALE GENOMIC DNA]</scope>
    <source>
        <strain evidence="3 4">CBS 121175</strain>
    </source>
</reference>
<feature type="region of interest" description="Disordered" evidence="1">
    <location>
        <begin position="147"/>
        <end position="199"/>
    </location>
</feature>